<proteinExistence type="predicted"/>
<dbReference type="InterPro" id="IPR013517">
    <property type="entry name" value="FG-GAP"/>
</dbReference>
<sequence length="659" mass="71074">MRKQKSGLISTRCTKAAFVAGVGCVAGHACAQVEYSQTQELTAPALTANDAFGSAVALFGVDAGVATFLTETVYTYELDATGEFVPLDILTVPEPGAFGESLSIGGEWLIVGAPATDITDFNQGVVYLYQRRDGGWQSRGRVNASDFQQLDNFGTDVDLTDDGAYFVAGAKFDDDAGTSSGGAYVFERSGTTFFEVQKLRPTGLQMGDQLGRAVAIDGDLAVVGAPFATRRSDRLFEGRAWVFRREGSRWVEAAELSVDIPGRDLYYGVSVDVKDGWIAVGTAKARAFVYRPEGDGWVQEAEVRPSSGGSPQFGSQVHLDPSAASAGEGVRLIVGDQTATFDSITNRGAVYAFERELGPGGEPLWPLAQRLELRAPESGDRLGQGLAASEGRVLAGARFRSADGVSGAGSAFLFEAGEVACRPDLDGDSSLTIFDFLAFQTAFDAGDPIADFDGDGDLTLFDFLAFQTEFDSGGLYHGTSRTERGVPCLSHLASMDLEGPRMTPPQHSPHHPAWPIDETHDPKLESWVESANDPATDFPIQNLPLCMIAAPVEDEPDAMSVHPAVRIGDMVLVLDMLAHLEIVDDTDDEWQWLFVEDLAEQGLSGRVRRIVQDLLKKDNPTLRDHPDREQIVLPVDEVSLGVPLMDLGDYTDFYASLYH</sequence>
<keyword evidence="1" id="KW-0732">Signal</keyword>
<dbReference type="Gene3D" id="2.30.30.230">
    <property type="entry name" value="Fumarylacetoacetase, N-terminal domain"/>
    <property type="match status" value="1"/>
</dbReference>
<feature type="domain" description="Fumarylacetoacetase N-terminal" evidence="4">
    <location>
        <begin position="541"/>
        <end position="643"/>
    </location>
</feature>
<dbReference type="Proteomes" id="UP001642464">
    <property type="component" value="Unassembled WGS sequence"/>
</dbReference>
<dbReference type="InterPro" id="IPR015377">
    <property type="entry name" value="Fumarylacetoacetase_N"/>
</dbReference>
<dbReference type="InterPro" id="IPR011043">
    <property type="entry name" value="Gal_Oxase/kelch_b-propeller"/>
</dbReference>
<keyword evidence="2" id="KW-0677">Repeat</keyword>
<keyword evidence="3" id="KW-0325">Glycoprotein</keyword>
<organism evidence="5 6">
    <name type="scientific">Durusdinium trenchii</name>
    <dbReference type="NCBI Taxonomy" id="1381693"/>
    <lineage>
        <taxon>Eukaryota</taxon>
        <taxon>Sar</taxon>
        <taxon>Alveolata</taxon>
        <taxon>Dinophyceae</taxon>
        <taxon>Suessiales</taxon>
        <taxon>Symbiodiniaceae</taxon>
        <taxon>Durusdinium</taxon>
    </lineage>
</organism>
<dbReference type="InterPro" id="IPR028994">
    <property type="entry name" value="Integrin_alpha_N"/>
</dbReference>
<dbReference type="InterPro" id="IPR018247">
    <property type="entry name" value="EF_Hand_1_Ca_BS"/>
</dbReference>
<evidence type="ECO:0000259" key="4">
    <source>
        <dbReference type="Pfam" id="PF09298"/>
    </source>
</evidence>
<accession>A0ABP0MDL3</accession>
<evidence type="ECO:0000256" key="1">
    <source>
        <dbReference type="ARBA" id="ARBA00022729"/>
    </source>
</evidence>
<evidence type="ECO:0000256" key="3">
    <source>
        <dbReference type="ARBA" id="ARBA00023180"/>
    </source>
</evidence>
<keyword evidence="5" id="KW-0378">Hydrolase</keyword>
<dbReference type="PROSITE" id="PS00018">
    <property type="entry name" value="EF_HAND_1"/>
    <property type="match status" value="1"/>
</dbReference>
<dbReference type="NCBIfam" id="NF041540">
    <property type="entry name" value="dockerin_GC"/>
    <property type="match status" value="1"/>
</dbReference>
<dbReference type="EMBL" id="CAXAMM010021233">
    <property type="protein sequence ID" value="CAK9049588.1"/>
    <property type="molecule type" value="Genomic_DNA"/>
</dbReference>
<evidence type="ECO:0000313" key="5">
    <source>
        <dbReference type="EMBL" id="CAK9049588.1"/>
    </source>
</evidence>
<reference evidence="5 6" key="1">
    <citation type="submission" date="2024-02" db="EMBL/GenBank/DDBJ databases">
        <authorList>
            <person name="Chen Y."/>
            <person name="Shah S."/>
            <person name="Dougan E. K."/>
            <person name="Thang M."/>
            <person name="Chan C."/>
        </authorList>
    </citation>
    <scope>NUCLEOTIDE SEQUENCE [LARGE SCALE GENOMIC DNA]</scope>
</reference>
<dbReference type="SMART" id="SM00191">
    <property type="entry name" value="Int_alpha"/>
    <property type="match status" value="3"/>
</dbReference>
<dbReference type="SUPFAM" id="SSF50965">
    <property type="entry name" value="Galactose oxidase, central domain"/>
    <property type="match status" value="1"/>
</dbReference>
<keyword evidence="6" id="KW-1185">Reference proteome</keyword>
<evidence type="ECO:0000256" key="2">
    <source>
        <dbReference type="ARBA" id="ARBA00022737"/>
    </source>
</evidence>
<dbReference type="SUPFAM" id="SSF63433">
    <property type="entry name" value="Fumarylacetoacetate hydrolase, FAH, N-terminal domain"/>
    <property type="match status" value="1"/>
</dbReference>
<dbReference type="InterPro" id="IPR053783">
    <property type="entry name" value="Dockerin_dom_GC-type"/>
</dbReference>
<name>A0ABP0MDL3_9DINO</name>
<protein>
    <submittedName>
        <fullName evidence="5">Fumarylacetoacetase (Fumarylacetoacetate hydrolase) (AtFAH) (Protein SHORT-DAY SENSITIVE CELL DEATH 1)</fullName>
    </submittedName>
</protein>
<gene>
    <name evidence="5" type="ORF">SCF082_LOCUS27471</name>
</gene>
<dbReference type="InterPro" id="IPR036462">
    <property type="entry name" value="Fumarylacetoacetase_N_sf"/>
</dbReference>
<dbReference type="Gene3D" id="2.130.10.130">
    <property type="entry name" value="Integrin alpha, N-terminal"/>
    <property type="match status" value="1"/>
</dbReference>
<dbReference type="InterPro" id="IPR013519">
    <property type="entry name" value="Int_alpha_beta-p"/>
</dbReference>
<dbReference type="PANTHER" id="PTHR36220:SF1">
    <property type="entry name" value="GAMMA TUBULIN COMPLEX COMPONENT C-TERMINAL DOMAIN-CONTAINING PROTEIN"/>
    <property type="match status" value="1"/>
</dbReference>
<dbReference type="GO" id="GO:0016787">
    <property type="term" value="F:hydrolase activity"/>
    <property type="evidence" value="ECO:0007669"/>
    <property type="project" value="UniProtKB-KW"/>
</dbReference>
<dbReference type="Pfam" id="PF09298">
    <property type="entry name" value="FAA_hydrolase_N"/>
    <property type="match status" value="1"/>
</dbReference>
<comment type="caution">
    <text evidence="5">The sequence shown here is derived from an EMBL/GenBank/DDBJ whole genome shotgun (WGS) entry which is preliminary data.</text>
</comment>
<evidence type="ECO:0000313" key="6">
    <source>
        <dbReference type="Proteomes" id="UP001642464"/>
    </source>
</evidence>
<dbReference type="Pfam" id="PF14312">
    <property type="entry name" value="FG-GAP_2"/>
    <property type="match status" value="2"/>
</dbReference>
<dbReference type="PANTHER" id="PTHR36220">
    <property type="entry name" value="UNNAMED PRODUCT"/>
    <property type="match status" value="1"/>
</dbReference>
<feature type="non-terminal residue" evidence="5">
    <location>
        <position position="659"/>
    </location>
</feature>